<keyword evidence="4 7" id="KW-1133">Transmembrane helix</keyword>
<keyword evidence="2" id="KW-1003">Cell membrane</keyword>
<dbReference type="Proteomes" id="UP000650466">
    <property type="component" value="Unassembled WGS sequence"/>
</dbReference>
<feature type="compositionally biased region" description="Basic and acidic residues" evidence="6">
    <location>
        <begin position="410"/>
        <end position="450"/>
    </location>
</feature>
<dbReference type="AlphaFoldDB" id="A0A926KMJ9"/>
<evidence type="ECO:0000259" key="8">
    <source>
        <dbReference type="PROSITE" id="PS51849"/>
    </source>
</evidence>
<comment type="subcellular location">
    <subcellularLocation>
        <location evidence="1">Cell membrane</location>
        <topology evidence="1">Single-pass membrane protein</topology>
    </subcellularLocation>
</comment>
<dbReference type="InterPro" id="IPR055431">
    <property type="entry name" value="RsgI_M"/>
</dbReference>
<feature type="domain" description="RsgI N-terminal anti-sigma" evidence="8">
    <location>
        <begin position="2"/>
        <end position="50"/>
    </location>
</feature>
<evidence type="ECO:0000313" key="9">
    <source>
        <dbReference type="EMBL" id="MBD0379878.1"/>
    </source>
</evidence>
<evidence type="ECO:0000256" key="7">
    <source>
        <dbReference type="SAM" id="Phobius"/>
    </source>
</evidence>
<name>A0A926KMJ9_9BACL</name>
<feature type="compositionally biased region" description="Basic and acidic residues" evidence="6">
    <location>
        <begin position="321"/>
        <end position="339"/>
    </location>
</feature>
<feature type="compositionally biased region" description="Basic and acidic residues" evidence="6">
    <location>
        <begin position="274"/>
        <end position="305"/>
    </location>
</feature>
<reference evidence="9" key="1">
    <citation type="submission" date="2020-09" db="EMBL/GenBank/DDBJ databases">
        <title>Draft Genome Sequence of Paenibacillus sp. WST5.</title>
        <authorList>
            <person name="Bao Z."/>
        </authorList>
    </citation>
    <scope>NUCLEOTIDE SEQUENCE</scope>
    <source>
        <strain evidence="9">WST5</strain>
    </source>
</reference>
<keyword evidence="10" id="KW-1185">Reference proteome</keyword>
<accession>A0A926KMJ9</accession>
<feature type="region of interest" description="Disordered" evidence="6">
    <location>
        <begin position="274"/>
        <end position="450"/>
    </location>
</feature>
<organism evidence="9 10">
    <name type="scientific">Paenibacillus sedimenti</name>
    <dbReference type="NCBI Taxonomy" id="2770274"/>
    <lineage>
        <taxon>Bacteria</taxon>
        <taxon>Bacillati</taxon>
        <taxon>Bacillota</taxon>
        <taxon>Bacilli</taxon>
        <taxon>Bacillales</taxon>
        <taxon>Paenibacillaceae</taxon>
        <taxon>Paenibacillus</taxon>
    </lineage>
</organism>
<evidence type="ECO:0000256" key="2">
    <source>
        <dbReference type="ARBA" id="ARBA00022475"/>
    </source>
</evidence>
<evidence type="ECO:0000256" key="1">
    <source>
        <dbReference type="ARBA" id="ARBA00004162"/>
    </source>
</evidence>
<feature type="compositionally biased region" description="Basic and acidic residues" evidence="6">
    <location>
        <begin position="346"/>
        <end position="366"/>
    </location>
</feature>
<dbReference type="RefSeq" id="WP_188173659.1">
    <property type="nucleotide sequence ID" value="NZ_JACVVD010000002.1"/>
</dbReference>
<evidence type="ECO:0000256" key="3">
    <source>
        <dbReference type="ARBA" id="ARBA00022692"/>
    </source>
</evidence>
<dbReference type="Pfam" id="PF23750">
    <property type="entry name" value="RsgI_M"/>
    <property type="match status" value="1"/>
</dbReference>
<keyword evidence="5 7" id="KW-0472">Membrane</keyword>
<comment type="caution">
    <text evidence="9">The sequence shown here is derived from an EMBL/GenBank/DDBJ whole genome shotgun (WGS) entry which is preliminary data.</text>
</comment>
<evidence type="ECO:0000256" key="5">
    <source>
        <dbReference type="ARBA" id="ARBA00023136"/>
    </source>
</evidence>
<dbReference type="Pfam" id="PF12791">
    <property type="entry name" value="RsgI_N"/>
    <property type="match status" value="1"/>
</dbReference>
<evidence type="ECO:0000256" key="4">
    <source>
        <dbReference type="ARBA" id="ARBA00022989"/>
    </source>
</evidence>
<feature type="compositionally biased region" description="Pro residues" evidence="6">
    <location>
        <begin position="391"/>
        <end position="401"/>
    </location>
</feature>
<dbReference type="PROSITE" id="PS51849">
    <property type="entry name" value="RSGI_N"/>
    <property type="match status" value="1"/>
</dbReference>
<dbReference type="EMBL" id="JACVVD010000002">
    <property type="protein sequence ID" value="MBD0379878.1"/>
    <property type="molecule type" value="Genomic_DNA"/>
</dbReference>
<evidence type="ECO:0000256" key="6">
    <source>
        <dbReference type="SAM" id="MobiDB-lite"/>
    </source>
</evidence>
<dbReference type="InterPro" id="IPR024449">
    <property type="entry name" value="Anti-sigma_RsgI_N"/>
</dbReference>
<proteinExistence type="predicted"/>
<sequence>MNKGIVMELSENSIIVMSPDGRFEKLPRGTRNCEIGEEILFAPVKRRMKVPQMAIASALAAAIVMCFVLVSTLTGNVPGGQVVAYVTLDINPSVEIGIDNQEVVQDLRGLNTDGETLIQSLEFKGKSLEAVTSEILDKAEQGALAKGEADIIISSTVVEEKAAINDEAIATKLKEQVSKHIEQTHPDQVKNYEVTAFAAPQEVRQEAKASGVSAGKYAIYLNALNNGTKVSLDDIKSVSIHQLAKDNGGIDKLVAPDKPIDKTTLKKLVEDEKSGKLNEKFQQMQKEKSDDKNDKNNGKNNDKNNGKNSAKPTKTPPPRNDNNKNDNNDKNDTNGRNNDKDDDDDDRKPTKKPDNRDDKDDDDSKKNPSVKPLPSPSVKPTIKPTASVKPTPKPSIKPSPTPKSGAGSDSDSKGKGNDRDKDDDDKDRQGKDNDKDKDNKNNRDDDDRRN</sequence>
<protein>
    <submittedName>
        <fullName evidence="9">Anti-sigma factor domain-containing protein</fullName>
    </submittedName>
</protein>
<gene>
    <name evidence="9" type="ORF">ICC18_07115</name>
</gene>
<feature type="transmembrane region" description="Helical" evidence="7">
    <location>
        <begin position="53"/>
        <end position="73"/>
    </location>
</feature>
<keyword evidence="3 7" id="KW-0812">Transmembrane</keyword>
<evidence type="ECO:0000313" key="10">
    <source>
        <dbReference type="Proteomes" id="UP000650466"/>
    </source>
</evidence>
<dbReference type="GO" id="GO:0005886">
    <property type="term" value="C:plasma membrane"/>
    <property type="evidence" value="ECO:0007669"/>
    <property type="project" value="UniProtKB-SubCell"/>
</dbReference>